<comment type="caution">
    <text evidence="4">The sequence shown here is derived from an EMBL/GenBank/DDBJ whole genome shotgun (WGS) entry which is preliminary data.</text>
</comment>
<evidence type="ECO:0000313" key="5">
    <source>
        <dbReference type="Proteomes" id="UP001140949"/>
    </source>
</evidence>
<evidence type="ECO:0000256" key="1">
    <source>
        <dbReference type="SAM" id="Coils"/>
    </source>
</evidence>
<evidence type="ECO:0000313" key="4">
    <source>
        <dbReference type="EMBL" id="KAJ6834352.1"/>
    </source>
</evidence>
<dbReference type="EMBL" id="JANAVB010015000">
    <property type="protein sequence ID" value="KAJ6833438.1"/>
    <property type="molecule type" value="Genomic_DNA"/>
</dbReference>
<evidence type="ECO:0000256" key="2">
    <source>
        <dbReference type="SAM" id="MobiDB-lite"/>
    </source>
</evidence>
<organism evidence="4 5">
    <name type="scientific">Iris pallida</name>
    <name type="common">Sweet iris</name>
    <dbReference type="NCBI Taxonomy" id="29817"/>
    <lineage>
        <taxon>Eukaryota</taxon>
        <taxon>Viridiplantae</taxon>
        <taxon>Streptophyta</taxon>
        <taxon>Embryophyta</taxon>
        <taxon>Tracheophyta</taxon>
        <taxon>Spermatophyta</taxon>
        <taxon>Magnoliopsida</taxon>
        <taxon>Liliopsida</taxon>
        <taxon>Asparagales</taxon>
        <taxon>Iridaceae</taxon>
        <taxon>Iridoideae</taxon>
        <taxon>Irideae</taxon>
        <taxon>Iris</taxon>
    </lineage>
</organism>
<keyword evidence="1" id="KW-0175">Coiled coil</keyword>
<accession>A0AAX6H0N0</accession>
<feature type="compositionally biased region" description="Low complexity" evidence="2">
    <location>
        <begin position="36"/>
        <end position="49"/>
    </location>
</feature>
<feature type="region of interest" description="Disordered" evidence="2">
    <location>
        <begin position="1"/>
        <end position="54"/>
    </location>
</feature>
<keyword evidence="5" id="KW-1185">Reference proteome</keyword>
<feature type="region of interest" description="Disordered" evidence="2">
    <location>
        <begin position="225"/>
        <end position="246"/>
    </location>
</feature>
<feature type="region of interest" description="Disordered" evidence="2">
    <location>
        <begin position="305"/>
        <end position="325"/>
    </location>
</feature>
<evidence type="ECO:0000313" key="3">
    <source>
        <dbReference type="EMBL" id="KAJ6833438.1"/>
    </source>
</evidence>
<name>A0AAX6H0N0_IRIPA</name>
<feature type="coiled-coil region" evidence="1">
    <location>
        <begin position="125"/>
        <end position="173"/>
    </location>
</feature>
<reference evidence="4" key="2">
    <citation type="submission" date="2023-04" db="EMBL/GenBank/DDBJ databases">
        <authorList>
            <person name="Bruccoleri R.E."/>
            <person name="Oakeley E.J."/>
            <person name="Faust A.-M."/>
            <person name="Dessus-Babus S."/>
            <person name="Altorfer M."/>
            <person name="Burckhardt D."/>
            <person name="Oertli M."/>
            <person name="Naumann U."/>
            <person name="Petersen F."/>
            <person name="Wong J."/>
        </authorList>
    </citation>
    <scope>NUCLEOTIDE SEQUENCE</scope>
    <source>
        <strain evidence="4">GSM-AAB239-AS_SAM_17_03QT</strain>
        <tissue evidence="4">Leaf</tissue>
    </source>
</reference>
<feature type="compositionally biased region" description="Basic and acidic residues" evidence="2">
    <location>
        <begin position="232"/>
        <end position="242"/>
    </location>
</feature>
<sequence>MLVARSSMEVMLDSLRQRDERPKDSIPRLPARPVSRGRLPSSASSSSRRFNNKGGSFPLFGEEIILMVEQPDEESRLSGLTGFPSCHKTTSEESDGPEAQFENKLDYAVAKDAVKDEAHVQPTDLEEFQRRVVEVEAAVRQKEEENLSLKQMLQQYKSRWSEYEVKMKSMEEKWQNQLTSLQMSLAATKKSLAADDILGLPGRLGPSPNGHYFETRNTSVEFQTPESTLAKPPHDFGARLSRDTNGMRNPVRKEEAAKFPIEVKSGQLTPGTNTDEELQKLKSRFTIWKKDFKVKLQETKVSLQKIDDSESGKSRKKWCIMRSKK</sequence>
<reference evidence="4" key="1">
    <citation type="journal article" date="2023" name="GigaByte">
        <title>Genome assembly of the bearded iris, Iris pallida Lam.</title>
        <authorList>
            <person name="Bruccoleri R.E."/>
            <person name="Oakeley E.J."/>
            <person name="Faust A.M.E."/>
            <person name="Altorfer M."/>
            <person name="Dessus-Babus S."/>
            <person name="Burckhardt D."/>
            <person name="Oertli M."/>
            <person name="Naumann U."/>
            <person name="Petersen F."/>
            <person name="Wong J."/>
        </authorList>
    </citation>
    <scope>NUCLEOTIDE SEQUENCE</scope>
    <source>
        <strain evidence="4">GSM-AAB239-AS_SAM_17_03QT</strain>
    </source>
</reference>
<feature type="compositionally biased region" description="Basic residues" evidence="2">
    <location>
        <begin position="314"/>
        <end position="325"/>
    </location>
</feature>
<dbReference type="AlphaFoldDB" id="A0AAX6H0N0"/>
<protein>
    <submittedName>
        <fullName evidence="4">Myosin-2-like</fullName>
    </submittedName>
</protein>
<dbReference type="Proteomes" id="UP001140949">
    <property type="component" value="Unassembled WGS sequence"/>
</dbReference>
<dbReference type="EMBL" id="JANAVB010014452">
    <property type="protein sequence ID" value="KAJ6834352.1"/>
    <property type="molecule type" value="Genomic_DNA"/>
</dbReference>
<feature type="compositionally biased region" description="Basic and acidic residues" evidence="2">
    <location>
        <begin position="15"/>
        <end position="26"/>
    </location>
</feature>
<proteinExistence type="predicted"/>
<gene>
    <name evidence="4" type="ORF">M6B38_335635</name>
    <name evidence="3" type="ORF">M6B38_339940</name>
</gene>